<keyword evidence="3" id="KW-1185">Reference proteome</keyword>
<proteinExistence type="predicted"/>
<evidence type="ECO:0000313" key="2">
    <source>
        <dbReference type="EMBL" id="MBP0058079.1"/>
    </source>
</evidence>
<feature type="compositionally biased region" description="Polar residues" evidence="1">
    <location>
        <begin position="77"/>
        <end position="88"/>
    </location>
</feature>
<feature type="region of interest" description="Disordered" evidence="1">
    <location>
        <begin position="36"/>
        <end position="163"/>
    </location>
</feature>
<dbReference type="Proteomes" id="UP001315001">
    <property type="component" value="Unassembled WGS sequence"/>
</dbReference>
<reference evidence="2 3" key="1">
    <citation type="submission" date="2021-02" db="EMBL/GenBank/DDBJ databases">
        <title>Lactate utilizing bacteria of the human gut.</title>
        <authorList>
            <person name="Sheridan P.O."/>
        </authorList>
    </citation>
    <scope>NUCLEOTIDE SEQUENCE [LARGE SCALE GENOMIC DNA]</scope>
    <source>
        <strain evidence="2 3">HTF-83D</strain>
    </source>
</reference>
<evidence type="ECO:0000256" key="1">
    <source>
        <dbReference type="SAM" id="MobiDB-lite"/>
    </source>
</evidence>
<feature type="compositionally biased region" description="Low complexity" evidence="1">
    <location>
        <begin position="120"/>
        <end position="129"/>
    </location>
</feature>
<feature type="compositionally biased region" description="Acidic residues" evidence="1">
    <location>
        <begin position="62"/>
        <end position="74"/>
    </location>
</feature>
<name>A0ABS3ZL74_9FIRM</name>
<feature type="compositionally biased region" description="Basic and acidic residues" evidence="1">
    <location>
        <begin position="105"/>
        <end position="119"/>
    </location>
</feature>
<accession>A0ABS3ZL74</accession>
<dbReference type="EMBL" id="JAFIQO010000168">
    <property type="protein sequence ID" value="MBP0058079.1"/>
    <property type="molecule type" value="Genomic_DNA"/>
</dbReference>
<gene>
    <name evidence="2" type="ORF">JYQ75_11915</name>
</gene>
<evidence type="ECO:0000313" key="3">
    <source>
        <dbReference type="Proteomes" id="UP001315001"/>
    </source>
</evidence>
<organism evidence="2 3">
    <name type="scientific">Anaerobutyricum soehngenii</name>
    <dbReference type="NCBI Taxonomy" id="105843"/>
    <lineage>
        <taxon>Bacteria</taxon>
        <taxon>Bacillati</taxon>
        <taxon>Bacillota</taxon>
        <taxon>Clostridia</taxon>
        <taxon>Lachnospirales</taxon>
        <taxon>Lachnospiraceae</taxon>
        <taxon>Anaerobutyricum</taxon>
    </lineage>
</organism>
<sequence length="163" mass="17897">MKKVKDSRKRWKQLVTMLLVTALLVTGTPDIVGLASEGTQEQVTTAADQSEGTQAEGQAEAAQEEEAISEEPVEQQDTSVQQDTAAKQENTEKNIENRSTAGTTERSENSQNSHEKDKAASGAKSGGSSTLKVRETEKNTNIMIKIRRQNTHTEEAPFRQRLP</sequence>
<dbReference type="RefSeq" id="WP_209293881.1">
    <property type="nucleotide sequence ID" value="NZ_JAFIQO010000168.1"/>
</dbReference>
<feature type="compositionally biased region" description="Polar residues" evidence="1">
    <location>
        <begin position="37"/>
        <end position="53"/>
    </location>
</feature>
<feature type="compositionally biased region" description="Basic and acidic residues" evidence="1">
    <location>
        <begin position="151"/>
        <end position="163"/>
    </location>
</feature>
<comment type="caution">
    <text evidence="2">The sequence shown here is derived from an EMBL/GenBank/DDBJ whole genome shotgun (WGS) entry which is preliminary data.</text>
</comment>
<protein>
    <submittedName>
        <fullName evidence="2">Uncharacterized protein</fullName>
    </submittedName>
</protein>